<dbReference type="InterPro" id="IPR036390">
    <property type="entry name" value="WH_DNA-bd_sf"/>
</dbReference>
<evidence type="ECO:0000256" key="2">
    <source>
        <dbReference type="SAM" id="MobiDB-lite"/>
    </source>
</evidence>
<feature type="region of interest" description="Disordered" evidence="2">
    <location>
        <begin position="847"/>
        <end position="1025"/>
    </location>
</feature>
<dbReference type="InterPro" id="IPR039779">
    <property type="entry name" value="RFX-like"/>
</dbReference>
<feature type="compositionally biased region" description="Low complexity" evidence="2">
    <location>
        <begin position="96"/>
        <end position="105"/>
    </location>
</feature>
<feature type="region of interest" description="Disordered" evidence="2">
    <location>
        <begin position="795"/>
        <end position="828"/>
    </location>
</feature>
<dbReference type="VEuPathDB" id="VectorBase:AMIN003942"/>
<feature type="compositionally biased region" description="Polar residues" evidence="2">
    <location>
        <begin position="877"/>
        <end position="890"/>
    </location>
</feature>
<dbReference type="FunFam" id="1.10.10.10:FF:000422">
    <property type="entry name" value="DNA-binding protein RFX7"/>
    <property type="match status" value="1"/>
</dbReference>
<feature type="compositionally biased region" description="Low complexity" evidence="2">
    <location>
        <begin position="536"/>
        <end position="552"/>
    </location>
</feature>
<dbReference type="Gene3D" id="1.10.10.10">
    <property type="entry name" value="Winged helix-like DNA-binding domain superfamily/Winged helix DNA-binding domain"/>
    <property type="match status" value="1"/>
</dbReference>
<feature type="compositionally biased region" description="Polar residues" evidence="2">
    <location>
        <begin position="442"/>
        <end position="453"/>
    </location>
</feature>
<evidence type="ECO:0000256" key="1">
    <source>
        <dbReference type="ARBA" id="ARBA00023125"/>
    </source>
</evidence>
<feature type="region of interest" description="Disordered" evidence="2">
    <location>
        <begin position="662"/>
        <end position="687"/>
    </location>
</feature>
<name>A0A182W0T3_9DIPT</name>
<feature type="compositionally biased region" description="Low complexity" evidence="2">
    <location>
        <begin position="601"/>
        <end position="610"/>
    </location>
</feature>
<feature type="region of interest" description="Disordered" evidence="2">
    <location>
        <begin position="589"/>
        <end position="610"/>
    </location>
</feature>
<feature type="compositionally biased region" description="Polar residues" evidence="2">
    <location>
        <begin position="940"/>
        <end position="964"/>
    </location>
</feature>
<feature type="domain" description="RFX-type winged-helix" evidence="3">
    <location>
        <begin position="250"/>
        <end position="325"/>
    </location>
</feature>
<feature type="region of interest" description="Disordered" evidence="2">
    <location>
        <begin position="1050"/>
        <end position="1079"/>
    </location>
</feature>
<dbReference type="Pfam" id="PF02257">
    <property type="entry name" value="RFX_DNA_binding"/>
    <property type="match status" value="1"/>
</dbReference>
<dbReference type="PANTHER" id="PTHR12619:SF21">
    <property type="entry name" value="RFX-TYPE WINGED-HELIX DOMAIN-CONTAINING PROTEIN"/>
    <property type="match status" value="1"/>
</dbReference>
<reference evidence="4" key="2">
    <citation type="submission" date="2020-05" db="UniProtKB">
        <authorList>
            <consortium name="EnsemblMetazoa"/>
        </authorList>
    </citation>
    <scope>IDENTIFICATION</scope>
    <source>
        <strain evidence="4">MINIMUS1</strain>
    </source>
</reference>
<dbReference type="Gene3D" id="6.10.140.1290">
    <property type="match status" value="1"/>
</dbReference>
<feature type="compositionally biased region" description="Low complexity" evidence="2">
    <location>
        <begin position="896"/>
        <end position="905"/>
    </location>
</feature>
<feature type="compositionally biased region" description="Polar residues" evidence="2">
    <location>
        <begin position="972"/>
        <end position="981"/>
    </location>
</feature>
<dbReference type="PANTHER" id="PTHR12619">
    <property type="entry name" value="RFX TRANSCRIPTION FACTOR FAMILY"/>
    <property type="match status" value="1"/>
</dbReference>
<organism evidence="4 5">
    <name type="scientific">Anopheles minimus</name>
    <dbReference type="NCBI Taxonomy" id="112268"/>
    <lineage>
        <taxon>Eukaryota</taxon>
        <taxon>Metazoa</taxon>
        <taxon>Ecdysozoa</taxon>
        <taxon>Arthropoda</taxon>
        <taxon>Hexapoda</taxon>
        <taxon>Insecta</taxon>
        <taxon>Pterygota</taxon>
        <taxon>Neoptera</taxon>
        <taxon>Endopterygota</taxon>
        <taxon>Diptera</taxon>
        <taxon>Nematocera</taxon>
        <taxon>Culicoidea</taxon>
        <taxon>Culicidae</taxon>
        <taxon>Anophelinae</taxon>
        <taxon>Anopheles</taxon>
    </lineage>
</organism>
<dbReference type="GO" id="GO:0000981">
    <property type="term" value="F:DNA-binding transcription factor activity, RNA polymerase II-specific"/>
    <property type="evidence" value="ECO:0007669"/>
    <property type="project" value="TreeGrafter"/>
</dbReference>
<feature type="region of interest" description="Disordered" evidence="2">
    <location>
        <begin position="417"/>
        <end position="485"/>
    </location>
</feature>
<protein>
    <recommendedName>
        <fullName evidence="3">RFX-type winged-helix domain-containing protein</fullName>
    </recommendedName>
</protein>
<dbReference type="GO" id="GO:0000978">
    <property type="term" value="F:RNA polymerase II cis-regulatory region sequence-specific DNA binding"/>
    <property type="evidence" value="ECO:0007669"/>
    <property type="project" value="TreeGrafter"/>
</dbReference>
<feature type="compositionally biased region" description="Low complexity" evidence="2">
    <location>
        <begin position="56"/>
        <end position="85"/>
    </location>
</feature>
<dbReference type="STRING" id="112268.A0A182W0T3"/>
<feature type="compositionally biased region" description="Low complexity" evidence="2">
    <location>
        <begin position="847"/>
        <end position="866"/>
    </location>
</feature>
<feature type="compositionally biased region" description="Polar residues" evidence="2">
    <location>
        <begin position="919"/>
        <end position="928"/>
    </location>
</feature>
<dbReference type="Proteomes" id="UP000075920">
    <property type="component" value="Unassembled WGS sequence"/>
</dbReference>
<feature type="compositionally biased region" description="Low complexity" evidence="2">
    <location>
        <begin position="1050"/>
        <end position="1066"/>
    </location>
</feature>
<feature type="region of interest" description="Disordered" evidence="2">
    <location>
        <begin position="1371"/>
        <end position="1408"/>
    </location>
</feature>
<feature type="compositionally biased region" description="Pro residues" evidence="2">
    <location>
        <begin position="45"/>
        <end position="55"/>
    </location>
</feature>
<dbReference type="PROSITE" id="PS51526">
    <property type="entry name" value="RFX_DBD"/>
    <property type="match status" value="1"/>
</dbReference>
<feature type="compositionally biased region" description="Polar residues" evidence="2">
    <location>
        <begin position="1005"/>
        <end position="1025"/>
    </location>
</feature>
<dbReference type="SUPFAM" id="SSF46785">
    <property type="entry name" value="Winged helix' DNA-binding domain"/>
    <property type="match status" value="1"/>
</dbReference>
<dbReference type="InterPro" id="IPR003150">
    <property type="entry name" value="DNA-bd_RFX"/>
</dbReference>
<feature type="region of interest" description="Disordered" evidence="2">
    <location>
        <begin position="40"/>
        <end position="105"/>
    </location>
</feature>
<evidence type="ECO:0000313" key="4">
    <source>
        <dbReference type="EnsemblMetazoa" id="AMIN003942-PA"/>
    </source>
</evidence>
<feature type="region of interest" description="Disordered" evidence="2">
    <location>
        <begin position="1134"/>
        <end position="1157"/>
    </location>
</feature>
<feature type="region of interest" description="Disordered" evidence="2">
    <location>
        <begin position="534"/>
        <end position="558"/>
    </location>
</feature>
<evidence type="ECO:0000313" key="5">
    <source>
        <dbReference type="Proteomes" id="UP000075920"/>
    </source>
</evidence>
<feature type="compositionally biased region" description="Basic residues" evidence="2">
    <location>
        <begin position="417"/>
        <end position="430"/>
    </location>
</feature>
<feature type="compositionally biased region" description="Low complexity" evidence="2">
    <location>
        <begin position="662"/>
        <end position="672"/>
    </location>
</feature>
<proteinExistence type="predicted"/>
<reference evidence="5" key="1">
    <citation type="submission" date="2013-03" db="EMBL/GenBank/DDBJ databases">
        <title>The Genome Sequence of Anopheles minimus MINIMUS1.</title>
        <authorList>
            <consortium name="The Broad Institute Genomics Platform"/>
            <person name="Neafsey D.E."/>
            <person name="Walton C."/>
            <person name="Walker B."/>
            <person name="Young S.K."/>
            <person name="Zeng Q."/>
            <person name="Gargeya S."/>
            <person name="Fitzgerald M."/>
            <person name="Haas B."/>
            <person name="Abouelleil A."/>
            <person name="Allen A.W."/>
            <person name="Alvarado L."/>
            <person name="Arachchi H.M."/>
            <person name="Berlin A.M."/>
            <person name="Chapman S.B."/>
            <person name="Gainer-Dewar J."/>
            <person name="Goldberg J."/>
            <person name="Griggs A."/>
            <person name="Gujja S."/>
            <person name="Hansen M."/>
            <person name="Howarth C."/>
            <person name="Imamovic A."/>
            <person name="Ireland A."/>
            <person name="Larimer J."/>
            <person name="McCowan C."/>
            <person name="Murphy C."/>
            <person name="Pearson M."/>
            <person name="Poon T.W."/>
            <person name="Priest M."/>
            <person name="Roberts A."/>
            <person name="Saif S."/>
            <person name="Shea T."/>
            <person name="Sisk P."/>
            <person name="Sykes S."/>
            <person name="Wortman J."/>
            <person name="Nusbaum C."/>
            <person name="Birren B."/>
        </authorList>
    </citation>
    <scope>NUCLEOTIDE SEQUENCE [LARGE SCALE GENOMIC DNA]</scope>
    <source>
        <strain evidence="5">MINIMUS1</strain>
    </source>
</reference>
<accession>A0A182W0T3</accession>
<dbReference type="InterPro" id="IPR036388">
    <property type="entry name" value="WH-like_DNA-bd_sf"/>
</dbReference>
<feature type="region of interest" description="Disordered" evidence="2">
    <location>
        <begin position="132"/>
        <end position="157"/>
    </location>
</feature>
<sequence length="1446" mass="154877">MSQTNSFQPWKQTLPVGLPSNLGSAIFGGTTAVSATAGYGKVPALLPPPQQPTPSPSSSSSSSSSLSSVSSSTPATGALGTPGTPMHTPLLPVPSPGAGTVSSSTTTGTDFLAQMAVNKLKLGKLNASYELTASTGPASHPPPPTGGSDPDMDLGAEHDPSVVAMKASSGCHSSTAIGDRDREQQIQQIFEKSISETTKKQIVEILEKISTLRPPERLLLYLRMPGGYPETDPLRQSQNPLGTRLEINHTINWVRSHLEHDPNVSIPKQEVYDDYVAYCARINIKPLSTADFGKVMKQVFPGIRPRRLGTRGHSRYCYAAMRKATKLPIPKLPDLTSAGGSIEKPSSEGQHFGEEESWKVVKAWAEAMLPSCFGTINELASFIAKNNLNTPSGIGSRQQLHKKILQREMKEKRKLSAVAMKKRRKKRRKTLSTSVCELPESRNASTPDSNSKSKPIGAFGAVETQQRTVSTKQPPEVTPIDRGGGGMGASCNGVTPGATSQLLHHMIKREQQDYLDEDNNNTTSAGIGSGKMMLLQRQQQQHQQQQQQQQHQSTNLNCDTSNGVLESLNKDLMLAVAASGFLPPSATGVPSAIVHGTHPPQHVQQQQQQQQQQQLIQQRLLEGGMRSPQDQQFLQNVYCKKVRQAQQLKAVQQQQQQQQQQQMQLQQQQHQQPSTGHPQSPLFFPNRPTSVQKRQLANSVAFAGRQKRLKLLQQRQQRSLEAQNNSAPRYDEQGNLILIETQDPTTQDEFIIPRERVISICNMDKNALDGYLNCEEENSQDQDQELLKYFPEEDGAGRAAQQQMDASIDNDGPSSAGGGPSASFGTGLFDDDEKLFQIRMILEKNQSNQNKQQMLQQQQQQQQMQQALESHLAAYDSTGTMSQSHQSSGMGLQPGSAAASLAALSQRHNTTAGDHPSTAGASSSTVLAQDQHQRQQPKQHTGSTGSHEGGMSAQSYGATNQMNGTIAPGQLPHSQSLQSPTARRKNFSFVPISEQPRVGAGSKQLAGSGNINHTPTASPFVSPRSTPIHRKAHKAANGLTLNLAENKFNGQQTQHGHHQQQLQLTGGPYGQHHQAPSQQRSYLSGYIKNELPASAPPSPSMMQPYRFGAMNGLNCGISTMPTTFQPICNPHGSLSSSGSGAGGTHNGPISSLESRSSSVPLIPNYDPYCNSNYTSVSQTPVPSEYDDFTDTGNILDMLNEQSNQLTAAVKIEESELTMPDLLPDQLQQQQEDGGFFARSGNYNIVSRSVPSTPLPHLGGFRPTNSTASAGGCIGSMAGGGGPGNLGMVRSMFELPKSVPSTPIALNEGSCQGDSMFQYSPETSRDFLINGNSVDRSKSSAGSFYSPVAGASGSASSAAGVPGTLAMATKGSDPIAGGNGTGELVGTGSHPAGPCSVHSTSTSATADPIAPPSADLASVLSDGIEGLSNELDSMAESMINSDILRNL</sequence>
<dbReference type="EnsemblMetazoa" id="AMIN003942-RA">
    <property type="protein sequence ID" value="AMIN003942-PA"/>
    <property type="gene ID" value="AMIN003942"/>
</dbReference>
<evidence type="ECO:0000259" key="3">
    <source>
        <dbReference type="PROSITE" id="PS51526"/>
    </source>
</evidence>
<keyword evidence="5" id="KW-1185">Reference proteome</keyword>
<feature type="compositionally biased region" description="Polar residues" evidence="2">
    <location>
        <begin position="463"/>
        <end position="473"/>
    </location>
</feature>
<keyword evidence="1" id="KW-0238">DNA-binding</keyword>